<dbReference type="PRINTS" id="PR00237">
    <property type="entry name" value="GPCRRHODOPSN"/>
</dbReference>
<dbReference type="Proteomes" id="UP000749559">
    <property type="component" value="Unassembled WGS sequence"/>
</dbReference>
<dbReference type="GO" id="GO:0004930">
    <property type="term" value="F:G protein-coupled receptor activity"/>
    <property type="evidence" value="ECO:0007669"/>
    <property type="project" value="InterPro"/>
</dbReference>
<comment type="subcellular location">
    <subcellularLocation>
        <location evidence="1">Membrane</location>
    </subcellularLocation>
</comment>
<feature type="transmembrane region" description="Helical" evidence="5">
    <location>
        <begin position="191"/>
        <end position="218"/>
    </location>
</feature>
<keyword evidence="2 5" id="KW-0812">Transmembrane</keyword>
<evidence type="ECO:0000313" key="7">
    <source>
        <dbReference type="EMBL" id="CAH1788087.1"/>
    </source>
</evidence>
<evidence type="ECO:0000259" key="6">
    <source>
        <dbReference type="PROSITE" id="PS50262"/>
    </source>
</evidence>
<dbReference type="Pfam" id="PF00001">
    <property type="entry name" value="7tm_1"/>
    <property type="match status" value="1"/>
</dbReference>
<organism evidence="7 8">
    <name type="scientific">Owenia fusiformis</name>
    <name type="common">Polychaete worm</name>
    <dbReference type="NCBI Taxonomy" id="6347"/>
    <lineage>
        <taxon>Eukaryota</taxon>
        <taxon>Metazoa</taxon>
        <taxon>Spiralia</taxon>
        <taxon>Lophotrochozoa</taxon>
        <taxon>Annelida</taxon>
        <taxon>Polychaeta</taxon>
        <taxon>Sedentaria</taxon>
        <taxon>Canalipalpata</taxon>
        <taxon>Sabellida</taxon>
        <taxon>Oweniida</taxon>
        <taxon>Oweniidae</taxon>
        <taxon>Owenia</taxon>
    </lineage>
</organism>
<accession>A0A8S4P4C1</accession>
<dbReference type="EMBL" id="CAIIXF020000007">
    <property type="protein sequence ID" value="CAH1788087.1"/>
    <property type="molecule type" value="Genomic_DNA"/>
</dbReference>
<sequence>MNQDNSSIVFMDKGISTTSNGLLNNSNGLGIAKKLLRDFLPPILLTLGTIGNALSLAVLCRKKFRKNTTSVYLITLAVVDILAIWLAVLPHWQQKKYVDLRKTVFGCTWMMFLRLSMTQLSAWILVLVTFERLVAVFSPLKVKIIFNVKRAVIILAIVIAVVLGLNIHILWNFELRGKKHTCRPISYKYYLMHAWLDGIAAAYIPSFLMLSANIAIIAKMHMRKKSGSGNSNKIASMTIVLLLCNFSFIFLTFPFVLFHAFHKQWYKKGNASEKDPAQKIHRDIVHLLAYSNQGINFLLYCASGQAFREEIKKMFYDWKRAICGRDNRVRNSLAMNTNIVNTSTH</sequence>
<gene>
    <name evidence="7" type="ORF">OFUS_LOCUS13684</name>
</gene>
<dbReference type="PANTHER" id="PTHR46641:SF25">
    <property type="entry name" value="CNMAMIDE RECEPTOR-RELATED"/>
    <property type="match status" value="1"/>
</dbReference>
<dbReference type="PANTHER" id="PTHR46641">
    <property type="entry name" value="FMRFAMIDE RECEPTOR-RELATED"/>
    <property type="match status" value="1"/>
</dbReference>
<proteinExistence type="predicted"/>
<reference evidence="7" key="1">
    <citation type="submission" date="2022-03" db="EMBL/GenBank/DDBJ databases">
        <authorList>
            <person name="Martin C."/>
        </authorList>
    </citation>
    <scope>NUCLEOTIDE SEQUENCE</scope>
</reference>
<feature type="domain" description="G-protein coupled receptors family 1 profile" evidence="6">
    <location>
        <begin position="51"/>
        <end position="300"/>
    </location>
</feature>
<feature type="transmembrane region" description="Helical" evidence="5">
    <location>
        <begin position="71"/>
        <end position="89"/>
    </location>
</feature>
<evidence type="ECO:0000256" key="2">
    <source>
        <dbReference type="ARBA" id="ARBA00022692"/>
    </source>
</evidence>
<keyword evidence="4 5" id="KW-0472">Membrane</keyword>
<evidence type="ECO:0000256" key="1">
    <source>
        <dbReference type="ARBA" id="ARBA00004370"/>
    </source>
</evidence>
<keyword evidence="8" id="KW-1185">Reference proteome</keyword>
<dbReference type="InterPro" id="IPR017452">
    <property type="entry name" value="GPCR_Rhodpsn_7TM"/>
</dbReference>
<comment type="caution">
    <text evidence="7">The sequence shown here is derived from an EMBL/GenBank/DDBJ whole genome shotgun (WGS) entry which is preliminary data.</text>
</comment>
<protein>
    <recommendedName>
        <fullName evidence="6">G-protein coupled receptors family 1 profile domain-containing protein</fullName>
    </recommendedName>
</protein>
<dbReference type="Gene3D" id="1.20.1070.10">
    <property type="entry name" value="Rhodopsin 7-helix transmembrane proteins"/>
    <property type="match status" value="1"/>
</dbReference>
<feature type="transmembrane region" description="Helical" evidence="5">
    <location>
        <begin position="109"/>
        <end position="130"/>
    </location>
</feature>
<dbReference type="AlphaFoldDB" id="A0A8S4P4C1"/>
<dbReference type="PROSITE" id="PS50262">
    <property type="entry name" value="G_PROTEIN_RECEP_F1_2"/>
    <property type="match status" value="1"/>
</dbReference>
<dbReference type="OrthoDB" id="9990906at2759"/>
<feature type="transmembrane region" description="Helical" evidence="5">
    <location>
        <begin position="151"/>
        <end position="171"/>
    </location>
</feature>
<dbReference type="InterPro" id="IPR000276">
    <property type="entry name" value="GPCR_Rhodpsn"/>
</dbReference>
<dbReference type="SUPFAM" id="SSF81321">
    <property type="entry name" value="Family A G protein-coupled receptor-like"/>
    <property type="match status" value="1"/>
</dbReference>
<evidence type="ECO:0000256" key="4">
    <source>
        <dbReference type="ARBA" id="ARBA00023136"/>
    </source>
</evidence>
<dbReference type="InterPro" id="IPR052954">
    <property type="entry name" value="GPCR-Ligand_Int"/>
</dbReference>
<evidence type="ECO:0000313" key="8">
    <source>
        <dbReference type="Proteomes" id="UP000749559"/>
    </source>
</evidence>
<name>A0A8S4P4C1_OWEFU</name>
<dbReference type="CDD" id="cd14978">
    <property type="entry name" value="7tmA_FMRFamide_R-like"/>
    <property type="match status" value="1"/>
</dbReference>
<dbReference type="GO" id="GO:0016020">
    <property type="term" value="C:membrane"/>
    <property type="evidence" value="ECO:0007669"/>
    <property type="project" value="UniProtKB-SubCell"/>
</dbReference>
<feature type="transmembrane region" description="Helical" evidence="5">
    <location>
        <begin position="39"/>
        <end position="59"/>
    </location>
</feature>
<evidence type="ECO:0000256" key="5">
    <source>
        <dbReference type="SAM" id="Phobius"/>
    </source>
</evidence>
<evidence type="ECO:0000256" key="3">
    <source>
        <dbReference type="ARBA" id="ARBA00022989"/>
    </source>
</evidence>
<keyword evidence="3 5" id="KW-1133">Transmembrane helix</keyword>
<feature type="transmembrane region" description="Helical" evidence="5">
    <location>
        <begin position="239"/>
        <end position="261"/>
    </location>
</feature>